<evidence type="ECO:0000313" key="1">
    <source>
        <dbReference type="EMBL" id="XBS54826.1"/>
    </source>
</evidence>
<dbReference type="AlphaFoldDB" id="A0AAU7PTD9"/>
<proteinExistence type="predicted"/>
<reference evidence="1" key="1">
    <citation type="submission" date="2024-06" db="EMBL/GenBank/DDBJ databases">
        <title>Lacrimispora cavernae sp. nov., a novel anaerobe isolated from bat guano pile inside a cave.</title>
        <authorList>
            <person name="Miller S.L."/>
            <person name="Lu N."/>
            <person name="King J."/>
            <person name="Sankaranarayanan K."/>
            <person name="Lawson P.A."/>
        </authorList>
    </citation>
    <scope>NUCLEOTIDE SEQUENCE</scope>
    <source>
        <strain evidence="1">BS-2</strain>
    </source>
</reference>
<protein>
    <submittedName>
        <fullName evidence="1">Uncharacterized protein</fullName>
    </submittedName>
</protein>
<dbReference type="InterPro" id="IPR016181">
    <property type="entry name" value="Acyl_CoA_acyltransferase"/>
</dbReference>
<sequence length="102" mass="11780">MDHITIEEYQNKDFESVIALLVHSFKSKFCHRQNLSVHDIKDIISASWDLKAGAPAYIHFVAKQNQNIVGVILIHCSKKEMKEYQLFPYAKGMASLTSYRCF</sequence>
<dbReference type="EMBL" id="CP157940">
    <property type="protein sequence ID" value="XBS54826.1"/>
    <property type="molecule type" value="Genomic_DNA"/>
</dbReference>
<accession>A0AAU7PTD9</accession>
<dbReference type="RefSeq" id="WP_349947513.1">
    <property type="nucleotide sequence ID" value="NZ_CP157940.1"/>
</dbReference>
<organism evidence="1">
    <name type="scientific">Lacrimispora sp. BS-2</name>
    <dbReference type="NCBI Taxonomy" id="3151850"/>
    <lineage>
        <taxon>Bacteria</taxon>
        <taxon>Bacillati</taxon>
        <taxon>Bacillota</taxon>
        <taxon>Clostridia</taxon>
        <taxon>Lachnospirales</taxon>
        <taxon>Lachnospiraceae</taxon>
        <taxon>Lacrimispora</taxon>
    </lineage>
</organism>
<dbReference type="Gene3D" id="3.40.630.30">
    <property type="match status" value="1"/>
</dbReference>
<gene>
    <name evidence="1" type="ORF">ABFV83_03265</name>
</gene>
<dbReference type="SUPFAM" id="SSF55729">
    <property type="entry name" value="Acyl-CoA N-acyltransferases (Nat)"/>
    <property type="match status" value="1"/>
</dbReference>
<name>A0AAU7PTD9_9FIRM</name>